<dbReference type="Proteomes" id="UP000198704">
    <property type="component" value="Unassembled WGS sequence"/>
</dbReference>
<name>A0A1G9VYW4_9HYPH</name>
<dbReference type="STRING" id="582672.SAMN05216360_103340"/>
<proteinExistence type="predicted"/>
<protein>
    <submittedName>
        <fullName evidence="1">Uncharacterized protein</fullName>
    </submittedName>
</protein>
<organism evidence="1 2">
    <name type="scientific">Methylobacterium phyllostachyos</name>
    <dbReference type="NCBI Taxonomy" id="582672"/>
    <lineage>
        <taxon>Bacteria</taxon>
        <taxon>Pseudomonadati</taxon>
        <taxon>Pseudomonadota</taxon>
        <taxon>Alphaproteobacteria</taxon>
        <taxon>Hyphomicrobiales</taxon>
        <taxon>Methylobacteriaceae</taxon>
        <taxon>Methylobacterium</taxon>
    </lineage>
</organism>
<evidence type="ECO:0000313" key="1">
    <source>
        <dbReference type="EMBL" id="SDM77444.1"/>
    </source>
</evidence>
<keyword evidence="2" id="KW-1185">Reference proteome</keyword>
<reference evidence="2" key="1">
    <citation type="submission" date="2016-10" db="EMBL/GenBank/DDBJ databases">
        <authorList>
            <person name="Varghese N."/>
            <person name="Submissions S."/>
        </authorList>
    </citation>
    <scope>NUCLEOTIDE SEQUENCE [LARGE SCALE GENOMIC DNA]</scope>
    <source>
        <strain evidence="2">BL47</strain>
    </source>
</reference>
<sequence length="85" mass="9806">MQRSLRTLRETSADRYHWDERRMAAIDHDVDDPGEAIAAANDTRRPAAFMPPVWYRRNGYKPDFAGQAARIAGQLTTKRIDRFVS</sequence>
<evidence type="ECO:0000313" key="2">
    <source>
        <dbReference type="Proteomes" id="UP000198704"/>
    </source>
</evidence>
<gene>
    <name evidence="1" type="ORF">SAMN05216360_103340</name>
</gene>
<dbReference type="EMBL" id="FNHS01000003">
    <property type="protein sequence ID" value="SDM77444.1"/>
    <property type="molecule type" value="Genomic_DNA"/>
</dbReference>
<accession>A0A1G9VYW4</accession>
<dbReference type="AlphaFoldDB" id="A0A1G9VYW4"/>